<dbReference type="Pfam" id="PF06417">
    <property type="entry name" value="EMC4"/>
    <property type="match status" value="1"/>
</dbReference>
<keyword evidence="5" id="KW-0256">Endoplasmic reticulum</keyword>
<dbReference type="Proteomes" id="UP000000561">
    <property type="component" value="Chromosome 3"/>
</dbReference>
<dbReference type="FunCoup" id="A0A0D1E3T9">
    <property type="interactions" value="302"/>
</dbReference>
<feature type="transmembrane region" description="Helical" evidence="10">
    <location>
        <begin position="128"/>
        <end position="148"/>
    </location>
</feature>
<evidence type="ECO:0000256" key="2">
    <source>
        <dbReference type="ARBA" id="ARBA00007715"/>
    </source>
</evidence>
<dbReference type="PIRSF" id="PIRSF017207">
    <property type="entry name" value="UCP017207_TM-p85"/>
    <property type="match status" value="1"/>
</dbReference>
<comment type="similarity">
    <text evidence="2 8">Belongs to the EMC4 family.</text>
</comment>
<dbReference type="GeneID" id="23567547"/>
<dbReference type="KEGG" id="uma:UMAG_11694"/>
<reference evidence="11 12" key="1">
    <citation type="journal article" date="2006" name="Nature">
        <title>Insights from the genome of the biotrophic fungal plant pathogen Ustilago maydis.</title>
        <authorList>
            <person name="Kamper J."/>
            <person name="Kahmann R."/>
            <person name="Bolker M."/>
            <person name="Ma L.J."/>
            <person name="Brefort T."/>
            <person name="Saville B.J."/>
            <person name="Banuett F."/>
            <person name="Kronstad J.W."/>
            <person name="Gold S.E."/>
            <person name="Muller O."/>
            <person name="Perlin M.H."/>
            <person name="Wosten H.A."/>
            <person name="de Vries R."/>
            <person name="Ruiz-Herrera J."/>
            <person name="Reynaga-Pena C.G."/>
            <person name="Snetselaar K."/>
            <person name="McCann M."/>
            <person name="Perez-Martin J."/>
            <person name="Feldbrugge M."/>
            <person name="Basse C.W."/>
            <person name="Steinberg G."/>
            <person name="Ibeas J.I."/>
            <person name="Holloman W."/>
            <person name="Guzman P."/>
            <person name="Farman M."/>
            <person name="Stajich J.E."/>
            <person name="Sentandreu R."/>
            <person name="Gonzalez-Prieto J.M."/>
            <person name="Kennell J.C."/>
            <person name="Molina L."/>
            <person name="Schirawski J."/>
            <person name="Mendoza-Mendoza A."/>
            <person name="Greilinger D."/>
            <person name="Munch K."/>
            <person name="Rossel N."/>
            <person name="Scherer M."/>
            <person name="Vranes M."/>
            <person name="Ladendorf O."/>
            <person name="Vincon V."/>
            <person name="Fuchs U."/>
            <person name="Sandrock B."/>
            <person name="Meng S."/>
            <person name="Ho E.C."/>
            <person name="Cahill M.J."/>
            <person name="Boyce K.J."/>
            <person name="Klose J."/>
            <person name="Klosterman S.J."/>
            <person name="Deelstra H.J."/>
            <person name="Ortiz-Castellanos L."/>
            <person name="Li W."/>
            <person name="Sanchez-Alonso P."/>
            <person name="Schreier P.H."/>
            <person name="Hauser-Hahn I."/>
            <person name="Vaupel M."/>
            <person name="Koopmann E."/>
            <person name="Friedrich G."/>
            <person name="Voss H."/>
            <person name="Schluter T."/>
            <person name="Margolis J."/>
            <person name="Platt D."/>
            <person name="Swimmer C."/>
            <person name="Gnirke A."/>
            <person name="Chen F."/>
            <person name="Vysotskaia V."/>
            <person name="Mannhaupt G."/>
            <person name="Guldener U."/>
            <person name="Munsterkotter M."/>
            <person name="Haase D."/>
            <person name="Oesterheld M."/>
            <person name="Mewes H.W."/>
            <person name="Mauceli E.W."/>
            <person name="DeCaprio D."/>
            <person name="Wade C.M."/>
            <person name="Butler J."/>
            <person name="Young S."/>
            <person name="Jaffe D.B."/>
            <person name="Calvo S."/>
            <person name="Nusbaum C."/>
            <person name="Galagan J."/>
            <person name="Birren B.W."/>
        </authorList>
    </citation>
    <scope>NUCLEOTIDE SEQUENCE [LARGE SCALE GENOMIC DNA]</scope>
    <source>
        <strain evidence="12">DSM 14603 / FGSC 9021 / UM521</strain>
    </source>
</reference>
<name>A0A0D1E3T9_MYCMD</name>
<dbReference type="EMBL" id="CM003142">
    <property type="protein sequence ID" value="KIS70426.1"/>
    <property type="molecule type" value="Genomic_DNA"/>
</dbReference>
<evidence type="ECO:0000256" key="5">
    <source>
        <dbReference type="ARBA" id="ARBA00022824"/>
    </source>
</evidence>
<organism evidence="11 12">
    <name type="scientific">Mycosarcoma maydis</name>
    <name type="common">Corn smut fungus</name>
    <name type="synonym">Ustilago maydis</name>
    <dbReference type="NCBI Taxonomy" id="5270"/>
    <lineage>
        <taxon>Eukaryota</taxon>
        <taxon>Fungi</taxon>
        <taxon>Dikarya</taxon>
        <taxon>Basidiomycota</taxon>
        <taxon>Ustilaginomycotina</taxon>
        <taxon>Ustilaginomycetes</taxon>
        <taxon>Ustilaginales</taxon>
        <taxon>Ustilaginaceae</taxon>
        <taxon>Mycosarcoma</taxon>
    </lineage>
</organism>
<keyword evidence="6 10" id="KW-1133">Transmembrane helix</keyword>
<protein>
    <recommendedName>
        <fullName evidence="3 8">ER membrane protein complex subunit 4</fullName>
    </recommendedName>
</protein>
<evidence type="ECO:0000256" key="10">
    <source>
        <dbReference type="SAM" id="Phobius"/>
    </source>
</evidence>
<dbReference type="PANTHER" id="PTHR19315">
    <property type="entry name" value="ER MEMBRANE PROTEIN COMPLEX SUBUNIT 4"/>
    <property type="match status" value="1"/>
</dbReference>
<dbReference type="OrthoDB" id="369569at2759"/>
<dbReference type="VEuPathDB" id="FungiDB:UMAG_11694"/>
<dbReference type="GO" id="GO:0072546">
    <property type="term" value="C:EMC complex"/>
    <property type="evidence" value="ECO:0000318"/>
    <property type="project" value="GO_Central"/>
</dbReference>
<keyword evidence="7 8" id="KW-0472">Membrane</keyword>
<keyword evidence="4 10" id="KW-0812">Transmembrane</keyword>
<evidence type="ECO:0000256" key="4">
    <source>
        <dbReference type="ARBA" id="ARBA00022692"/>
    </source>
</evidence>
<evidence type="ECO:0000256" key="1">
    <source>
        <dbReference type="ARBA" id="ARBA00004477"/>
    </source>
</evidence>
<evidence type="ECO:0000313" key="12">
    <source>
        <dbReference type="Proteomes" id="UP000000561"/>
    </source>
</evidence>
<evidence type="ECO:0000256" key="8">
    <source>
        <dbReference type="PIRNR" id="PIRNR017207"/>
    </source>
</evidence>
<evidence type="ECO:0000313" key="11">
    <source>
        <dbReference type="EMBL" id="KIS70426.1"/>
    </source>
</evidence>
<evidence type="ECO:0000256" key="7">
    <source>
        <dbReference type="ARBA" id="ARBA00023136"/>
    </source>
</evidence>
<evidence type="ECO:0000256" key="3">
    <source>
        <dbReference type="ARBA" id="ARBA00020820"/>
    </source>
</evidence>
<sequence length="179" mass="19480">MSKTQQQPLSAFRVHYAGSSKAKAHDLPDPIGFTDPDAVSKKQSKTKSSSAVARQRADPAALKMAKAWELAYSPAKSLPMNAIMLYMSGSGVQIFSMMAVGMLITGPLRGISTMNSSFDRLSSPGQSLLLPKILFILCQMAAIALGLYKCWSMGLLPTETSDWLAWRQARTPLEFSPIH</sequence>
<feature type="transmembrane region" description="Helical" evidence="10">
    <location>
        <begin position="83"/>
        <end position="108"/>
    </location>
</feature>
<dbReference type="AlphaFoldDB" id="A0A0D1E3T9"/>
<accession>A0A0D1E3T9</accession>
<dbReference type="eggNOG" id="KOG3318">
    <property type="taxonomic scope" value="Eukaryota"/>
</dbReference>
<gene>
    <name evidence="11" type="ORF">UMAG_11694</name>
</gene>
<dbReference type="RefSeq" id="XP_011388087.1">
    <property type="nucleotide sequence ID" value="XM_011389785.1"/>
</dbReference>
<dbReference type="STRING" id="237631.A0A0D1E3T9"/>
<feature type="region of interest" description="Disordered" evidence="9">
    <location>
        <begin position="20"/>
        <end position="54"/>
    </location>
</feature>
<dbReference type="InParanoid" id="A0A0D1E3T9"/>
<proteinExistence type="inferred from homology"/>
<evidence type="ECO:0000256" key="6">
    <source>
        <dbReference type="ARBA" id="ARBA00022989"/>
    </source>
</evidence>
<keyword evidence="12" id="KW-1185">Reference proteome</keyword>
<comment type="subcellular location">
    <subcellularLocation>
        <location evidence="1">Endoplasmic reticulum membrane</location>
        <topology evidence="1">Multi-pass membrane protein</topology>
    </subcellularLocation>
</comment>
<evidence type="ECO:0000256" key="9">
    <source>
        <dbReference type="SAM" id="MobiDB-lite"/>
    </source>
</evidence>
<dbReference type="InterPro" id="IPR009445">
    <property type="entry name" value="TMEM85/Emc4"/>
</dbReference>